<keyword evidence="2" id="KW-0732">Signal</keyword>
<feature type="domain" description="Nose resistant-to-fluoxetine protein N-terminal" evidence="3">
    <location>
        <begin position="48"/>
        <end position="193"/>
    </location>
</feature>
<dbReference type="Pfam" id="PF01757">
    <property type="entry name" value="Acyl_transf_3"/>
    <property type="match status" value="1"/>
</dbReference>
<feature type="transmembrane region" description="Helical" evidence="1">
    <location>
        <begin position="655"/>
        <end position="683"/>
    </location>
</feature>
<evidence type="ECO:0000313" key="5">
    <source>
        <dbReference type="Proteomes" id="UP000729913"/>
    </source>
</evidence>
<dbReference type="AlphaFoldDB" id="A0A8J5UWF4"/>
<gene>
    <name evidence="4" type="ORF">G9C98_007742</name>
</gene>
<feature type="transmembrane region" description="Helical" evidence="1">
    <location>
        <begin position="338"/>
        <end position="362"/>
    </location>
</feature>
<name>A0A8J5UWF4_9HYME</name>
<reference evidence="4" key="2">
    <citation type="submission" date="2021-04" db="EMBL/GenBank/DDBJ databases">
        <title>Genome-wide patterns of bracovirus chromosomal integration into multiple host tissues during parasitism.</title>
        <authorList>
            <person name="Chebbi M.A.C."/>
        </authorList>
    </citation>
    <scope>NUCLEOTIDE SEQUENCE</scope>
    <source>
        <tissue evidence="4">Whole body</tissue>
    </source>
</reference>
<dbReference type="InterPro" id="IPR052728">
    <property type="entry name" value="O2_lipid_transport_reg"/>
</dbReference>
<feature type="transmembrane region" description="Helical" evidence="1">
    <location>
        <begin position="624"/>
        <end position="643"/>
    </location>
</feature>
<feature type="transmembrane region" description="Helical" evidence="1">
    <location>
        <begin position="576"/>
        <end position="603"/>
    </location>
</feature>
<dbReference type="EMBL" id="JAAOIC020000067">
    <property type="protein sequence ID" value="KAG8034666.1"/>
    <property type="molecule type" value="Genomic_DNA"/>
</dbReference>
<evidence type="ECO:0000256" key="2">
    <source>
        <dbReference type="SAM" id="SignalP"/>
    </source>
</evidence>
<feature type="transmembrane region" description="Helical" evidence="1">
    <location>
        <begin position="550"/>
        <end position="570"/>
    </location>
</feature>
<evidence type="ECO:0000259" key="3">
    <source>
        <dbReference type="SMART" id="SM00703"/>
    </source>
</evidence>
<dbReference type="Pfam" id="PF20146">
    <property type="entry name" value="NRF"/>
    <property type="match status" value="1"/>
</dbReference>
<feature type="transmembrane region" description="Helical" evidence="1">
    <location>
        <begin position="389"/>
        <end position="410"/>
    </location>
</feature>
<feature type="signal peptide" evidence="2">
    <location>
        <begin position="1"/>
        <end position="25"/>
    </location>
</feature>
<feature type="chain" id="PRO_5035177460" description="Nose resistant-to-fluoxetine protein N-terminal domain-containing protein" evidence="2">
    <location>
        <begin position="26"/>
        <end position="696"/>
    </location>
</feature>
<dbReference type="SMART" id="SM00703">
    <property type="entry name" value="NRF"/>
    <property type="match status" value="1"/>
</dbReference>
<dbReference type="PANTHER" id="PTHR11161">
    <property type="entry name" value="O-ACYLTRANSFERASE"/>
    <property type="match status" value="1"/>
</dbReference>
<keyword evidence="1" id="KW-0812">Transmembrane</keyword>
<comment type="caution">
    <text evidence="4">The sequence shown here is derived from an EMBL/GenBank/DDBJ whole genome shotgun (WGS) entry which is preliminary data.</text>
</comment>
<evidence type="ECO:0000313" key="4">
    <source>
        <dbReference type="EMBL" id="KAG8034666.1"/>
    </source>
</evidence>
<sequence>MTLPKNVKNLCLLFYGLLLCIFVKAQSNNLEKYLPAYAVTFYADILKNSSCKSDLELLRIGVDKKILWSLKVLDASGEPRPGFFYGNNFWPGIKSQCLDLRNTDPLEIDPEFLKNISKYRNIEEEFPPFDLNYFVVFFLHNSTQQYQFHFKYDDLLSLGLCLPASCSPKELNGIFEKIFESRTLTIGSLHSTDYRLYEIRDGKDDHQWLLDWKIITTGIVLILSILLAVIGTVYDCIIHQKRLGSTESSKDVVDNTSPAPEARQPGTLERFLLCFSVFINTKSIFNTDSSKDSVTAIVGLRLLGMIWIFFIHTVFYTNDGLDNRLTVWKLSAELASQILTNGSLAVDTFFCISGFLISWSFFGKRIGQEPKPVRRFPWLGYLSLVFNRVLRLGPVYFVIIGVAQIIFGMINKTSAFIAAEDPYYYCGNYWWRNVLFINNLFVWDELCLSWSWYIANDMQFYMIGTFLLLLSDVYFYTSAALLLVLLTVPAIINGFTSYAYEYINTIDQMWSIMNVVYTPPWIRIGPYLIGMITGYILRRMKGKLNVSRKTLCLLWIAGSLCSIVILFGLYRKNFSLVSAAFYVAVSKIVWGIGISWIIVACHTNNAGFIGKILSLKLWIPLSRMTYCAYLINPLITITIAMISETTTHLDVIPSVVQFLGLTVFTFLCAYFMSVILEIPYLLLAQVLFKPKKRNKN</sequence>
<feature type="transmembrane region" description="Helical" evidence="1">
    <location>
        <begin position="298"/>
        <end position="318"/>
    </location>
</feature>
<evidence type="ECO:0000256" key="1">
    <source>
        <dbReference type="SAM" id="Phobius"/>
    </source>
</evidence>
<dbReference type="OrthoDB" id="207378at2759"/>
<proteinExistence type="predicted"/>
<reference evidence="4" key="1">
    <citation type="submission" date="2020-03" db="EMBL/GenBank/DDBJ databases">
        <authorList>
            <person name="Chebbi M.A."/>
            <person name="Drezen J.M."/>
        </authorList>
    </citation>
    <scope>NUCLEOTIDE SEQUENCE</scope>
    <source>
        <tissue evidence="4">Whole body</tissue>
    </source>
</reference>
<organism evidence="4 5">
    <name type="scientific">Cotesia typhae</name>
    <dbReference type="NCBI Taxonomy" id="2053667"/>
    <lineage>
        <taxon>Eukaryota</taxon>
        <taxon>Metazoa</taxon>
        <taxon>Ecdysozoa</taxon>
        <taxon>Arthropoda</taxon>
        <taxon>Hexapoda</taxon>
        <taxon>Insecta</taxon>
        <taxon>Pterygota</taxon>
        <taxon>Neoptera</taxon>
        <taxon>Endopterygota</taxon>
        <taxon>Hymenoptera</taxon>
        <taxon>Apocrita</taxon>
        <taxon>Ichneumonoidea</taxon>
        <taxon>Braconidae</taxon>
        <taxon>Microgastrinae</taxon>
        <taxon>Cotesia</taxon>
    </lineage>
</organism>
<feature type="transmembrane region" description="Helical" evidence="1">
    <location>
        <begin position="473"/>
        <end position="500"/>
    </location>
</feature>
<dbReference type="PANTHER" id="PTHR11161:SF72">
    <property type="entry name" value="FI21449P1"/>
    <property type="match status" value="1"/>
</dbReference>
<keyword evidence="1" id="KW-1133">Transmembrane helix</keyword>
<dbReference type="GO" id="GO:0016747">
    <property type="term" value="F:acyltransferase activity, transferring groups other than amino-acyl groups"/>
    <property type="evidence" value="ECO:0007669"/>
    <property type="project" value="InterPro"/>
</dbReference>
<dbReference type="Proteomes" id="UP000729913">
    <property type="component" value="Unassembled WGS sequence"/>
</dbReference>
<accession>A0A8J5UWF4</accession>
<protein>
    <recommendedName>
        <fullName evidence="3">Nose resistant-to-fluoxetine protein N-terminal domain-containing protein</fullName>
    </recommendedName>
</protein>
<keyword evidence="1" id="KW-0472">Membrane</keyword>
<keyword evidence="5" id="KW-1185">Reference proteome</keyword>
<feature type="transmembrane region" description="Helical" evidence="1">
    <location>
        <begin position="214"/>
        <end position="234"/>
    </location>
</feature>
<feature type="transmembrane region" description="Helical" evidence="1">
    <location>
        <begin position="520"/>
        <end position="538"/>
    </location>
</feature>
<dbReference type="InterPro" id="IPR006621">
    <property type="entry name" value="Nose-resist-to-fluoxetine_N"/>
</dbReference>
<dbReference type="InterPro" id="IPR002656">
    <property type="entry name" value="Acyl_transf_3_dom"/>
</dbReference>